<dbReference type="Proteomes" id="UP000828048">
    <property type="component" value="Chromosome 3"/>
</dbReference>
<gene>
    <name evidence="1" type="ORF">Vadar_021580</name>
</gene>
<name>A0ACB7YY94_9ERIC</name>
<proteinExistence type="predicted"/>
<evidence type="ECO:0000313" key="2">
    <source>
        <dbReference type="Proteomes" id="UP000828048"/>
    </source>
</evidence>
<sequence>MLLRGWYICAIFFFFFGFGFASNRLHHRCHGARGTYPTILVDQSGRGNFTTIQSAIDSIPSNNQNWICVYITAGEYREQVLIPIDKPYINIKGDGKRKTNVIWNGHDSITTSPTFTSLADNIVAKSISFRNTYNNPPTSSNPITPAVAAMISGDKSAFYRCGFFGLQDTLWDVQGRHYFKLCSIQGAVDFIFGAGQSIYERCTISVIAGALNGLTGFITAQARADPKESNGFVFKDCNVVGTGQTYLGRPWRQYARVVFYNSSLSDIVAPEGWDAWGSEGHEYMLTFAEYGCHGSGSSTSNRVKWEAQLDQKTLTWLTSISYIDTEGWISRQPFNMLTT</sequence>
<evidence type="ECO:0000313" key="1">
    <source>
        <dbReference type="EMBL" id="KAH7858234.1"/>
    </source>
</evidence>
<comment type="caution">
    <text evidence="1">The sequence shown here is derived from an EMBL/GenBank/DDBJ whole genome shotgun (WGS) entry which is preliminary data.</text>
</comment>
<keyword evidence="2" id="KW-1185">Reference proteome</keyword>
<protein>
    <submittedName>
        <fullName evidence="1">Uncharacterized protein</fullName>
    </submittedName>
</protein>
<reference evidence="1 2" key="1">
    <citation type="journal article" date="2021" name="Hortic Res">
        <title>High-quality reference genome and annotation aids understanding of berry development for evergreen blueberry (Vaccinium darrowii).</title>
        <authorList>
            <person name="Yu J."/>
            <person name="Hulse-Kemp A.M."/>
            <person name="Babiker E."/>
            <person name="Staton M."/>
        </authorList>
    </citation>
    <scope>NUCLEOTIDE SEQUENCE [LARGE SCALE GENOMIC DNA]</scope>
    <source>
        <strain evidence="2">cv. NJ 8807/NJ 8810</strain>
        <tissue evidence="1">Young leaf</tissue>
    </source>
</reference>
<organism evidence="1 2">
    <name type="scientific">Vaccinium darrowii</name>
    <dbReference type="NCBI Taxonomy" id="229202"/>
    <lineage>
        <taxon>Eukaryota</taxon>
        <taxon>Viridiplantae</taxon>
        <taxon>Streptophyta</taxon>
        <taxon>Embryophyta</taxon>
        <taxon>Tracheophyta</taxon>
        <taxon>Spermatophyta</taxon>
        <taxon>Magnoliopsida</taxon>
        <taxon>eudicotyledons</taxon>
        <taxon>Gunneridae</taxon>
        <taxon>Pentapetalae</taxon>
        <taxon>asterids</taxon>
        <taxon>Ericales</taxon>
        <taxon>Ericaceae</taxon>
        <taxon>Vaccinioideae</taxon>
        <taxon>Vaccinieae</taxon>
        <taxon>Vaccinium</taxon>
    </lineage>
</organism>
<dbReference type="EMBL" id="CM037153">
    <property type="protein sequence ID" value="KAH7858234.1"/>
    <property type="molecule type" value="Genomic_DNA"/>
</dbReference>
<accession>A0ACB7YY94</accession>